<dbReference type="EMBL" id="CM020618">
    <property type="protein sequence ID" value="KAK1860737.1"/>
    <property type="molecule type" value="Genomic_DNA"/>
</dbReference>
<organism evidence="1 2">
    <name type="scientific">Pyropia yezoensis</name>
    <name type="common">Susabi-nori</name>
    <name type="synonym">Porphyra yezoensis</name>
    <dbReference type="NCBI Taxonomy" id="2788"/>
    <lineage>
        <taxon>Eukaryota</taxon>
        <taxon>Rhodophyta</taxon>
        <taxon>Bangiophyceae</taxon>
        <taxon>Bangiales</taxon>
        <taxon>Bangiaceae</taxon>
        <taxon>Pyropia</taxon>
    </lineage>
</organism>
<accession>A0ACC3BSA2</accession>
<dbReference type="Proteomes" id="UP000798662">
    <property type="component" value="Chromosome 1"/>
</dbReference>
<name>A0ACC3BSA2_PYRYE</name>
<gene>
    <name evidence="1" type="ORF">I4F81_003325</name>
</gene>
<comment type="caution">
    <text evidence="1">The sequence shown here is derived from an EMBL/GenBank/DDBJ whole genome shotgun (WGS) entry which is preliminary data.</text>
</comment>
<evidence type="ECO:0000313" key="2">
    <source>
        <dbReference type="Proteomes" id="UP000798662"/>
    </source>
</evidence>
<reference evidence="1" key="1">
    <citation type="submission" date="2019-11" db="EMBL/GenBank/DDBJ databases">
        <title>Nori genome reveals adaptations in red seaweeds to the harsh intertidal environment.</title>
        <authorList>
            <person name="Wang D."/>
            <person name="Mao Y."/>
        </authorList>
    </citation>
    <scope>NUCLEOTIDE SEQUENCE</scope>
    <source>
        <tissue evidence="1">Gametophyte</tissue>
    </source>
</reference>
<proteinExistence type="predicted"/>
<evidence type="ECO:0000313" key="1">
    <source>
        <dbReference type="EMBL" id="KAK1860737.1"/>
    </source>
</evidence>
<sequence>MHSAATFDEHVDWVNDLAVLRYAGADRVASASSDGTVKVWHPDTGVAVRTLAAHSDYVMALALPSATSVASASLDGRVLVWDVEYGRVASDLTAGRAKPGASLYCLAGIADGPPRGATAGGGGWAPGADAGRVLVAGSRDRLVTVWDARAGVRVASLRGHTDTVRAVAVASGGTTLLSGSADTTVRVWDVRMQRVVTAIEAHADSVVLNNKRDVLVEDAAGVVSTVNVTSGREVAVPSWFTVDFRTGALTIKLEAASAFKAELYAVDAGLDVPSEEVKVNIGEHVIRALFGGWHKRLLAAAAGRGAGAAATDGAAGGAPARDGAAAAGGADGTADAGAAAAAAASSTSATSATAAGATAPPPPAGGGAAAATDGAPPGAPPPPPAAGGAAAGAAAVGASPPGLPPYTLPPDTTVAIVEEGAAVPLLRRRIGDLGPDDGDALPTWVADVVWERQPAGGGRPRDAVKLAFQLAPEPGSGLLPLKEAMLNAPRVLRARKVAAYTAKSLREEYRRAGREADAPDEAAVEVVCNGRVVPGGMSLATIKQFLWRELPDMELTCA</sequence>
<keyword evidence="2" id="KW-1185">Reference proteome</keyword>
<protein>
    <submittedName>
        <fullName evidence="1">Uncharacterized protein</fullName>
    </submittedName>
</protein>